<sequence length="847" mass="95634">MAFPSTTETPGSLEPPDSRAFSEALRKLWEAHSAEVKHLKLANERLRSKLHAPDGKSDVEKASGDEVRALASVSSDDTPHTPSPKKEAAVRSAWMPVVSTTTPVRKPSLFEPVIEMPRSIWFTATRVITHPMFDFVVAFVIFLNAVVMAIEAQWQGLSVGASLNFGSIESYHATTWASAEHVFLWMGFVFGLIYSAELILKLVGQRGSFFKFGWNWIDMMIVLFWIVDVSAGTALPVDATLLRVARLVRLLRLVQLMQTIKSLDALYIITTALSGSFSILAWACVLFFFLQMGLALLITGYLTEYYFNDANVPEQNRQAVYVYFGTFSRSIYSMFEITLANWPPASRLLAENVSEWFMLFGIIHKLTIGFAVVSVVNGVFMQETFHVAASDDRVMIQKRKRNSQMHRFKMERFFRLADKTSDGAIDMDEFRQMTEHKEVSAWLQAMELDVSDPDKLFILIDSSRSIHETMASTTGLAVLMRFRAALLSRALELGFPQRQDGKEDVWQVEILEMPQCAATPPIGDAANRGTKRHEKRSFLLGRRHLGRTVLAKKPNVTSFLPSQGCIAALLWIPDFLNSQFRRLAIADMVAESMLRILDLDRLTRHEFGLASVVQKLAPHIFEMLCHGEPGKVMEDGFQSEESDFSLSFSLSLALTGPPVHELLYQDAKRREAARREALQPSVTVAKPRHDPEYIDRLAKPSQREEEEAGAGQPEIHAKKKLLNIGRIMELADEKRVWYEVRERQRQEKMDQEVKGCEDAAAQLRHEVARKSRMTIAVRRWREMLAQVLLISAFAPGLRVGSDAGPSAFGGESRQHSLRGRWCECQLEGQNPHYHDCPLEAAREIQAG</sequence>
<dbReference type="GO" id="GO:0001518">
    <property type="term" value="C:voltage-gated sodium channel complex"/>
    <property type="evidence" value="ECO:0007669"/>
    <property type="project" value="TreeGrafter"/>
</dbReference>
<evidence type="ECO:0000256" key="5">
    <source>
        <dbReference type="SAM" id="Phobius"/>
    </source>
</evidence>
<dbReference type="InterPro" id="IPR027359">
    <property type="entry name" value="Volt_channel_dom_sf"/>
</dbReference>
<dbReference type="InterPro" id="IPR005821">
    <property type="entry name" value="Ion_trans_dom"/>
</dbReference>
<evidence type="ECO:0000256" key="3">
    <source>
        <dbReference type="ARBA" id="ARBA00022989"/>
    </source>
</evidence>
<dbReference type="Pfam" id="PF00520">
    <property type="entry name" value="Ion_trans"/>
    <property type="match status" value="1"/>
</dbReference>
<evidence type="ECO:0000256" key="4">
    <source>
        <dbReference type="ARBA" id="ARBA00023136"/>
    </source>
</evidence>
<evidence type="ECO:0000259" key="6">
    <source>
        <dbReference type="PROSITE" id="PS50222"/>
    </source>
</evidence>
<dbReference type="PROSITE" id="PS50222">
    <property type="entry name" value="EF_HAND_2"/>
    <property type="match status" value="1"/>
</dbReference>
<dbReference type="EMBL" id="CAJNIZ010003191">
    <property type="protein sequence ID" value="CAE7219623.1"/>
    <property type="molecule type" value="Genomic_DNA"/>
</dbReference>
<keyword evidence="4 5" id="KW-0472">Membrane</keyword>
<dbReference type="GO" id="GO:0005509">
    <property type="term" value="F:calcium ion binding"/>
    <property type="evidence" value="ECO:0007669"/>
    <property type="project" value="InterPro"/>
</dbReference>
<comment type="caution">
    <text evidence="7">The sequence shown here is derived from an EMBL/GenBank/DDBJ whole genome shotgun (WGS) entry which is preliminary data.</text>
</comment>
<feature type="transmembrane region" description="Helical" evidence="5">
    <location>
        <begin position="221"/>
        <end position="245"/>
    </location>
</feature>
<keyword evidence="2 5" id="KW-0812">Transmembrane</keyword>
<dbReference type="AlphaFoldDB" id="A0A812K3B5"/>
<evidence type="ECO:0000256" key="2">
    <source>
        <dbReference type="ARBA" id="ARBA00022692"/>
    </source>
</evidence>
<feature type="transmembrane region" description="Helical" evidence="5">
    <location>
        <begin position="356"/>
        <end position="380"/>
    </location>
</feature>
<dbReference type="GO" id="GO:0005248">
    <property type="term" value="F:voltage-gated sodium channel activity"/>
    <property type="evidence" value="ECO:0007669"/>
    <property type="project" value="TreeGrafter"/>
</dbReference>
<keyword evidence="8" id="KW-1185">Reference proteome</keyword>
<dbReference type="GO" id="GO:0086010">
    <property type="term" value="P:membrane depolarization during action potential"/>
    <property type="evidence" value="ECO:0007669"/>
    <property type="project" value="TreeGrafter"/>
</dbReference>
<protein>
    <submittedName>
        <fullName evidence="7">Scn8a protein</fullName>
    </submittedName>
</protein>
<name>A0A812K3B5_SYMPI</name>
<dbReference type="PANTHER" id="PTHR10037:SF62">
    <property type="entry name" value="SODIUM CHANNEL PROTEIN 60E"/>
    <property type="match status" value="1"/>
</dbReference>
<reference evidence="7" key="1">
    <citation type="submission" date="2021-02" db="EMBL/GenBank/DDBJ databases">
        <authorList>
            <person name="Dougan E. K."/>
            <person name="Rhodes N."/>
            <person name="Thang M."/>
            <person name="Chan C."/>
        </authorList>
    </citation>
    <scope>NUCLEOTIDE SEQUENCE</scope>
</reference>
<dbReference type="PANTHER" id="PTHR10037">
    <property type="entry name" value="VOLTAGE-GATED CATION CHANNEL CALCIUM AND SODIUM"/>
    <property type="match status" value="1"/>
</dbReference>
<dbReference type="InterPro" id="IPR011992">
    <property type="entry name" value="EF-hand-dom_pair"/>
</dbReference>
<comment type="subcellular location">
    <subcellularLocation>
        <location evidence="1">Membrane</location>
        <topology evidence="1">Multi-pass membrane protein</topology>
    </subcellularLocation>
</comment>
<dbReference type="Gene3D" id="1.10.287.70">
    <property type="match status" value="1"/>
</dbReference>
<dbReference type="Gene3D" id="1.20.120.350">
    <property type="entry name" value="Voltage-gated potassium channels. Chain C"/>
    <property type="match status" value="1"/>
</dbReference>
<dbReference type="OrthoDB" id="418737at2759"/>
<dbReference type="SUPFAM" id="SSF47473">
    <property type="entry name" value="EF-hand"/>
    <property type="match status" value="1"/>
</dbReference>
<evidence type="ECO:0000256" key="1">
    <source>
        <dbReference type="ARBA" id="ARBA00004141"/>
    </source>
</evidence>
<organism evidence="7 8">
    <name type="scientific">Symbiodinium pilosum</name>
    <name type="common">Dinoflagellate</name>
    <dbReference type="NCBI Taxonomy" id="2952"/>
    <lineage>
        <taxon>Eukaryota</taxon>
        <taxon>Sar</taxon>
        <taxon>Alveolata</taxon>
        <taxon>Dinophyceae</taxon>
        <taxon>Suessiales</taxon>
        <taxon>Symbiodiniaceae</taxon>
        <taxon>Symbiodinium</taxon>
    </lineage>
</organism>
<evidence type="ECO:0000313" key="7">
    <source>
        <dbReference type="EMBL" id="CAE7219623.1"/>
    </source>
</evidence>
<dbReference type="Proteomes" id="UP000649617">
    <property type="component" value="Unassembled WGS sequence"/>
</dbReference>
<proteinExistence type="predicted"/>
<dbReference type="InterPro" id="IPR002048">
    <property type="entry name" value="EF_hand_dom"/>
</dbReference>
<keyword evidence="3 5" id="KW-1133">Transmembrane helix</keyword>
<accession>A0A812K3B5</accession>
<dbReference type="InterPro" id="IPR043203">
    <property type="entry name" value="VGCC_Ca_Na"/>
</dbReference>
<feature type="transmembrane region" description="Helical" evidence="5">
    <location>
        <begin position="132"/>
        <end position="150"/>
    </location>
</feature>
<feature type="transmembrane region" description="Helical" evidence="5">
    <location>
        <begin position="265"/>
        <end position="290"/>
    </location>
</feature>
<gene>
    <name evidence="7" type="primary">Scn8a</name>
    <name evidence="7" type="ORF">SPIL2461_LOCUS2828</name>
</gene>
<feature type="domain" description="EF-hand" evidence="6">
    <location>
        <begin position="405"/>
        <end position="440"/>
    </location>
</feature>
<dbReference type="SUPFAM" id="SSF81324">
    <property type="entry name" value="Voltage-gated potassium channels"/>
    <property type="match status" value="1"/>
</dbReference>
<evidence type="ECO:0000313" key="8">
    <source>
        <dbReference type="Proteomes" id="UP000649617"/>
    </source>
</evidence>
<feature type="transmembrane region" description="Helical" evidence="5">
    <location>
        <begin position="182"/>
        <end position="200"/>
    </location>
</feature>